<accession>A0AAV1UHM8</accession>
<protein>
    <recommendedName>
        <fullName evidence="4">Reverse transcriptase Ty1/copia-type domain-containing protein</fullName>
    </recommendedName>
</protein>
<feature type="region of interest" description="Disordered" evidence="1">
    <location>
        <begin position="84"/>
        <end position="114"/>
    </location>
</feature>
<organism evidence="2 3">
    <name type="scientific">Peronospora matthiolae</name>
    <dbReference type="NCBI Taxonomy" id="2874970"/>
    <lineage>
        <taxon>Eukaryota</taxon>
        <taxon>Sar</taxon>
        <taxon>Stramenopiles</taxon>
        <taxon>Oomycota</taxon>
        <taxon>Peronosporomycetes</taxon>
        <taxon>Peronosporales</taxon>
        <taxon>Peronosporaceae</taxon>
        <taxon>Peronospora</taxon>
    </lineage>
</organism>
<evidence type="ECO:0000313" key="2">
    <source>
        <dbReference type="EMBL" id="CAK7933092.1"/>
    </source>
</evidence>
<dbReference type="EMBL" id="CAKLBY020000193">
    <property type="protein sequence ID" value="CAK7933092.1"/>
    <property type="molecule type" value="Genomic_DNA"/>
</dbReference>
<evidence type="ECO:0000313" key="3">
    <source>
        <dbReference type="Proteomes" id="UP001162060"/>
    </source>
</evidence>
<comment type="caution">
    <text evidence="2">The sequence shown here is derived from an EMBL/GenBank/DDBJ whole genome shotgun (WGS) entry which is preliminary data.</text>
</comment>
<proteinExistence type="predicted"/>
<name>A0AAV1UHM8_9STRA</name>
<evidence type="ECO:0000256" key="1">
    <source>
        <dbReference type="SAM" id="MobiDB-lite"/>
    </source>
</evidence>
<dbReference type="AlphaFoldDB" id="A0AAV1UHM8"/>
<gene>
    <name evidence="2" type="ORF">PM001_LOCUS18242</name>
</gene>
<sequence length="114" mass="12312">MKTTAKGTTVVGVSVDDLLVIVTSDELLDAIGAAMQILELKCLRSVKNSLGMRIGYGDLHGYTVDREKMITKLLHKNRLEKANAVRSPVSDEASIDSESTDAQPRPALRDGTAE</sequence>
<reference evidence="2" key="1">
    <citation type="submission" date="2024-01" db="EMBL/GenBank/DDBJ databases">
        <authorList>
            <person name="Webb A."/>
        </authorList>
    </citation>
    <scope>NUCLEOTIDE SEQUENCE</scope>
    <source>
        <strain evidence="2">Pm1</strain>
    </source>
</reference>
<dbReference type="Proteomes" id="UP001162060">
    <property type="component" value="Unassembled WGS sequence"/>
</dbReference>
<evidence type="ECO:0008006" key="4">
    <source>
        <dbReference type="Google" id="ProtNLM"/>
    </source>
</evidence>